<evidence type="ECO:0000313" key="1">
    <source>
        <dbReference type="EMBL" id="GFQ74807.1"/>
    </source>
</evidence>
<dbReference type="AlphaFoldDB" id="A0A8X6HI59"/>
<keyword evidence="2" id="KW-1185">Reference proteome</keyword>
<evidence type="ECO:0000313" key="2">
    <source>
        <dbReference type="Proteomes" id="UP000887116"/>
    </source>
</evidence>
<gene>
    <name evidence="1" type="ORF">TNCT_719011</name>
</gene>
<sequence>MCVTYFTLDKEQKWILENNKMKAEYLRNKFPISCVLSLAVLEVLDNVLCVSSSSIDLEMEMSLRRFGRNVTTSERSIVELNKSSDFRFE</sequence>
<dbReference type="Proteomes" id="UP000887116">
    <property type="component" value="Unassembled WGS sequence"/>
</dbReference>
<accession>A0A8X6HI59</accession>
<comment type="caution">
    <text evidence="1">The sequence shown here is derived from an EMBL/GenBank/DDBJ whole genome shotgun (WGS) entry which is preliminary data.</text>
</comment>
<protein>
    <submittedName>
        <fullName evidence="1">Uncharacterized protein</fullName>
    </submittedName>
</protein>
<dbReference type="EMBL" id="BMAO01011583">
    <property type="protein sequence ID" value="GFQ74807.1"/>
    <property type="molecule type" value="Genomic_DNA"/>
</dbReference>
<name>A0A8X6HI59_TRICU</name>
<organism evidence="1 2">
    <name type="scientific">Trichonephila clavata</name>
    <name type="common">Joro spider</name>
    <name type="synonym">Nephila clavata</name>
    <dbReference type="NCBI Taxonomy" id="2740835"/>
    <lineage>
        <taxon>Eukaryota</taxon>
        <taxon>Metazoa</taxon>
        <taxon>Ecdysozoa</taxon>
        <taxon>Arthropoda</taxon>
        <taxon>Chelicerata</taxon>
        <taxon>Arachnida</taxon>
        <taxon>Araneae</taxon>
        <taxon>Araneomorphae</taxon>
        <taxon>Entelegynae</taxon>
        <taxon>Araneoidea</taxon>
        <taxon>Nephilidae</taxon>
        <taxon>Trichonephila</taxon>
    </lineage>
</organism>
<proteinExistence type="predicted"/>
<reference evidence="1" key="1">
    <citation type="submission" date="2020-07" db="EMBL/GenBank/DDBJ databases">
        <title>Multicomponent nature underlies the extraordinary mechanical properties of spider dragline silk.</title>
        <authorList>
            <person name="Kono N."/>
            <person name="Nakamura H."/>
            <person name="Mori M."/>
            <person name="Yoshida Y."/>
            <person name="Ohtoshi R."/>
            <person name="Malay A.D."/>
            <person name="Moran D.A.P."/>
            <person name="Tomita M."/>
            <person name="Numata K."/>
            <person name="Arakawa K."/>
        </authorList>
    </citation>
    <scope>NUCLEOTIDE SEQUENCE</scope>
</reference>